<keyword evidence="3" id="KW-1188">Viral release from host cell</keyword>
<dbReference type="EMBL" id="LAZR01062209">
    <property type="protein sequence ID" value="KKK62003.1"/>
    <property type="molecule type" value="Genomic_DNA"/>
</dbReference>
<evidence type="ECO:0000256" key="4">
    <source>
        <dbReference type="ARBA" id="ARBA00022844"/>
    </source>
</evidence>
<organism evidence="7">
    <name type="scientific">marine sediment metagenome</name>
    <dbReference type="NCBI Taxonomy" id="412755"/>
    <lineage>
        <taxon>unclassified sequences</taxon>
        <taxon>metagenomes</taxon>
        <taxon>ecological metagenomes</taxon>
    </lineage>
</organism>
<gene>
    <name evidence="7" type="ORF">LCGC14_3008680</name>
</gene>
<dbReference type="Pfam" id="PF12236">
    <property type="entry name" value="Head-tail_con"/>
    <property type="match status" value="1"/>
</dbReference>
<feature type="non-terminal residue" evidence="7">
    <location>
        <position position="363"/>
    </location>
</feature>
<evidence type="ECO:0000256" key="2">
    <source>
        <dbReference type="ARBA" id="ARBA00022595"/>
    </source>
</evidence>
<dbReference type="AlphaFoldDB" id="A0A0F8WZB5"/>
<accession>A0A0F8WZB5</accession>
<dbReference type="GO" id="GO:0046718">
    <property type="term" value="P:symbiont entry into host cell"/>
    <property type="evidence" value="ECO:0007669"/>
    <property type="project" value="UniProtKB-KW"/>
</dbReference>
<evidence type="ECO:0000256" key="6">
    <source>
        <dbReference type="ARBA" id="ARBA00023296"/>
    </source>
</evidence>
<dbReference type="GO" id="GO:0044423">
    <property type="term" value="C:virion component"/>
    <property type="evidence" value="ECO:0007669"/>
    <property type="project" value="UniProtKB-KW"/>
</dbReference>
<keyword evidence="4" id="KW-0946">Virion</keyword>
<reference evidence="7" key="1">
    <citation type="journal article" date="2015" name="Nature">
        <title>Complex archaea that bridge the gap between prokaryotes and eukaryotes.</title>
        <authorList>
            <person name="Spang A."/>
            <person name="Saw J.H."/>
            <person name="Jorgensen S.L."/>
            <person name="Zaremba-Niedzwiedzka K."/>
            <person name="Martijn J."/>
            <person name="Lind A.E."/>
            <person name="van Eijk R."/>
            <person name="Schleper C."/>
            <person name="Guy L."/>
            <person name="Ettema T.J."/>
        </authorList>
    </citation>
    <scope>NUCLEOTIDE SEQUENCE</scope>
</reference>
<evidence type="ECO:0000256" key="5">
    <source>
        <dbReference type="ARBA" id="ARBA00023219"/>
    </source>
</evidence>
<evidence type="ECO:0000256" key="3">
    <source>
        <dbReference type="ARBA" id="ARBA00022612"/>
    </source>
</evidence>
<keyword evidence="6" id="KW-1160">Virus entry into host cell</keyword>
<sequence>NIRNIELSAQSNIRNLWQETSDFVYPYVQITSKFEAGTPRTREIFDLTPLLDSEDMVSNLKHVLFPAGQVFFAIKVGNSTKLPDNIQRYISMLTEVAHDHIFNSNFITELDEVLRSLIHFGPAPVFSEWTPKTGLNYRNTVIGTYQLIENSKKLVDGIIITIEYTPKQAMEEFGDRAGKDVIAASNDPQKVNTKFEYIYIIKPREIINPNLSPRVNTNMEWEEQVVNVKEKLIVLESGYPQFPYHTARWKRPANEKNGRGISTELLPQIKVLNRMNRDFNEVGNKWANPARETLSSFDGKYRTFPGANNVVRELPSSRAVDQGLNGNFNITEKSLDRQTGIIDRAYFRNAFNPIDDLTGDRRT</sequence>
<protein>
    <submittedName>
        <fullName evidence="7">Uncharacterized protein</fullName>
    </submittedName>
</protein>
<keyword evidence="5" id="KW-0231">Viral genome packaging</keyword>
<keyword evidence="2" id="KW-1162">Viral penetration into host cytoplasm</keyword>
<comment type="caution">
    <text evidence="7">The sequence shown here is derived from an EMBL/GenBank/DDBJ whole genome shotgun (WGS) entry which is preliminary data.</text>
</comment>
<evidence type="ECO:0000256" key="1">
    <source>
        <dbReference type="ARBA" id="ARBA00004328"/>
    </source>
</evidence>
<feature type="non-terminal residue" evidence="7">
    <location>
        <position position="1"/>
    </location>
</feature>
<proteinExistence type="predicted"/>
<dbReference type="InterPro" id="IPR020991">
    <property type="entry name" value="Connector_podovirus"/>
</dbReference>
<name>A0A0F8WZB5_9ZZZZ</name>
<evidence type="ECO:0000313" key="7">
    <source>
        <dbReference type="EMBL" id="KKK62003.1"/>
    </source>
</evidence>
<comment type="subcellular location">
    <subcellularLocation>
        <location evidence="1">Virion</location>
    </subcellularLocation>
</comment>